<proteinExistence type="predicted"/>
<accession>K2LH66</accession>
<name>K2LH66_9HYPH</name>
<dbReference type="AlphaFoldDB" id="K2LH66"/>
<dbReference type="EMBL" id="AMRM01000030">
    <property type="protein sequence ID" value="EKF17099.1"/>
    <property type="molecule type" value="Genomic_DNA"/>
</dbReference>
<dbReference type="PATRIC" id="fig|391937.3.peg.4110"/>
<sequence>MTVARHESRLQVCCDHCPASYPNTYAAEDFDVMIADARTAGWRIVRALPDAGSGGDTADLFGGAPRIAGARQEKQPYLHICPACQRAAADDRRPLL</sequence>
<dbReference type="Proteomes" id="UP000006786">
    <property type="component" value="Unassembled WGS sequence"/>
</dbReference>
<protein>
    <submittedName>
        <fullName evidence="1">Uncharacterized protein</fullName>
    </submittedName>
</protein>
<dbReference type="RefSeq" id="WP_008599103.1">
    <property type="nucleotide sequence ID" value="NZ_AMRM01000030.1"/>
</dbReference>
<comment type="caution">
    <text evidence="1">The sequence shown here is derived from an EMBL/GenBank/DDBJ whole genome shotgun (WGS) entry which is preliminary data.</text>
</comment>
<evidence type="ECO:0000313" key="1">
    <source>
        <dbReference type="EMBL" id="EKF17099.1"/>
    </source>
</evidence>
<keyword evidence="2" id="KW-1185">Reference proteome</keyword>
<organism evidence="1 2">
    <name type="scientific">Nitratireductor pacificus pht-3B</name>
    <dbReference type="NCBI Taxonomy" id="391937"/>
    <lineage>
        <taxon>Bacteria</taxon>
        <taxon>Pseudomonadati</taxon>
        <taxon>Pseudomonadota</taxon>
        <taxon>Alphaproteobacteria</taxon>
        <taxon>Hyphomicrobiales</taxon>
        <taxon>Phyllobacteriaceae</taxon>
        <taxon>Nitratireductor</taxon>
    </lineage>
</organism>
<dbReference type="OrthoDB" id="8100969at2"/>
<gene>
    <name evidence="1" type="ORF">NA2_20053</name>
</gene>
<reference evidence="1 2" key="1">
    <citation type="journal article" date="2012" name="J. Bacteriol.">
        <title>Genome Sequence of Nitratireductor pacificus Type Strain pht-3B.</title>
        <authorList>
            <person name="Lai Q."/>
            <person name="Li G."/>
            <person name="Shao Z."/>
        </authorList>
    </citation>
    <scope>NUCLEOTIDE SEQUENCE [LARGE SCALE GENOMIC DNA]</scope>
    <source>
        <strain evidence="2">pht-3B</strain>
    </source>
</reference>
<dbReference type="eggNOG" id="ENOG502ZYDU">
    <property type="taxonomic scope" value="Bacteria"/>
</dbReference>
<dbReference type="STRING" id="391937.NA2_20053"/>
<evidence type="ECO:0000313" key="2">
    <source>
        <dbReference type="Proteomes" id="UP000006786"/>
    </source>
</evidence>